<comment type="caution">
    <text evidence="3">The sequence shown here is derived from an EMBL/GenBank/DDBJ whole genome shotgun (WGS) entry which is preliminary data.</text>
</comment>
<keyword evidence="1" id="KW-0732">Signal</keyword>
<dbReference type="SUPFAM" id="SSF100895">
    <property type="entry name" value="Kazal-type serine protease inhibitors"/>
    <property type="match status" value="1"/>
</dbReference>
<dbReference type="GO" id="GO:0004867">
    <property type="term" value="F:serine-type endopeptidase inhibitor activity"/>
    <property type="evidence" value="ECO:0007669"/>
    <property type="project" value="InterPro"/>
</dbReference>
<protein>
    <recommendedName>
        <fullName evidence="2">Kazal-like domain-containing protein</fullName>
    </recommendedName>
</protein>
<dbReference type="AlphaFoldDB" id="A0A9Q0BNT7"/>
<sequence>MDRIGILGIALLLIGIVHSYPANSNPPGELIQRPPTSQQLRACIASCSTTSENNPVCGTNNQSYSNENKLICASYCGLNIGIAYHGNCRKAPRASIQ</sequence>
<evidence type="ECO:0000313" key="3">
    <source>
        <dbReference type="EMBL" id="KAI8038676.1"/>
    </source>
</evidence>
<organism evidence="3 4">
    <name type="scientific">Drosophila gunungcola</name>
    <name type="common">fruit fly</name>
    <dbReference type="NCBI Taxonomy" id="103775"/>
    <lineage>
        <taxon>Eukaryota</taxon>
        <taxon>Metazoa</taxon>
        <taxon>Ecdysozoa</taxon>
        <taxon>Arthropoda</taxon>
        <taxon>Hexapoda</taxon>
        <taxon>Insecta</taxon>
        <taxon>Pterygota</taxon>
        <taxon>Neoptera</taxon>
        <taxon>Endopterygota</taxon>
        <taxon>Diptera</taxon>
        <taxon>Brachycera</taxon>
        <taxon>Muscomorpha</taxon>
        <taxon>Ephydroidea</taxon>
        <taxon>Drosophilidae</taxon>
        <taxon>Drosophila</taxon>
        <taxon>Sophophora</taxon>
    </lineage>
</organism>
<dbReference type="InterPro" id="IPR002350">
    <property type="entry name" value="Kazal_dom"/>
</dbReference>
<reference evidence="3" key="1">
    <citation type="journal article" date="2023" name="Genome Biol. Evol.">
        <title>Long-read-based Genome Assembly of Drosophila gunungcola Reveals Fewer Chemosensory Genes in Flower-breeding Species.</title>
        <authorList>
            <person name="Negi A."/>
            <person name="Liao B.Y."/>
            <person name="Yeh S.D."/>
        </authorList>
    </citation>
    <scope>NUCLEOTIDE SEQUENCE</scope>
    <source>
        <strain evidence="3">Sukarami</strain>
    </source>
</reference>
<keyword evidence="4" id="KW-1185">Reference proteome</keyword>
<dbReference type="CDD" id="cd00104">
    <property type="entry name" value="KAZAL_FS"/>
    <property type="match status" value="1"/>
</dbReference>
<dbReference type="Pfam" id="PF07648">
    <property type="entry name" value="Kazal_2"/>
    <property type="match status" value="1"/>
</dbReference>
<dbReference type="Gene3D" id="3.30.60.30">
    <property type="match status" value="1"/>
</dbReference>
<feature type="chain" id="PRO_5040231423" description="Kazal-like domain-containing protein" evidence="1">
    <location>
        <begin position="20"/>
        <end position="97"/>
    </location>
</feature>
<dbReference type="PROSITE" id="PS51465">
    <property type="entry name" value="KAZAL_2"/>
    <property type="match status" value="1"/>
</dbReference>
<dbReference type="EMBL" id="JAMKOV010000007">
    <property type="protein sequence ID" value="KAI8038676.1"/>
    <property type="molecule type" value="Genomic_DNA"/>
</dbReference>
<accession>A0A9Q0BNT7</accession>
<dbReference type="Proteomes" id="UP001059596">
    <property type="component" value="Unassembled WGS sequence"/>
</dbReference>
<gene>
    <name evidence="3" type="ORF">M5D96_008584</name>
</gene>
<evidence type="ECO:0000313" key="4">
    <source>
        <dbReference type="Proteomes" id="UP001059596"/>
    </source>
</evidence>
<dbReference type="InterPro" id="IPR039932">
    <property type="entry name" value="Spink4-like"/>
</dbReference>
<evidence type="ECO:0000259" key="2">
    <source>
        <dbReference type="PROSITE" id="PS51465"/>
    </source>
</evidence>
<dbReference type="PANTHER" id="PTHR21179:SF1">
    <property type="entry name" value="KAZ1-TYPE SERINE PROTEASE INHIBITOR-LIKE PROTEIN TYPE EPSILON-RELATED"/>
    <property type="match status" value="1"/>
</dbReference>
<proteinExistence type="predicted"/>
<evidence type="ECO:0000256" key="1">
    <source>
        <dbReference type="SAM" id="SignalP"/>
    </source>
</evidence>
<feature type="domain" description="Kazal-like" evidence="2">
    <location>
        <begin position="37"/>
        <end position="90"/>
    </location>
</feature>
<dbReference type="PANTHER" id="PTHR21179">
    <property type="entry name" value="SERINE-TYPE ENDOPEPTIDASE INHIBITOR"/>
    <property type="match status" value="1"/>
</dbReference>
<dbReference type="SMART" id="SM00280">
    <property type="entry name" value="KAZAL"/>
    <property type="match status" value="1"/>
</dbReference>
<feature type="signal peptide" evidence="1">
    <location>
        <begin position="1"/>
        <end position="19"/>
    </location>
</feature>
<dbReference type="InterPro" id="IPR036058">
    <property type="entry name" value="Kazal_dom_sf"/>
</dbReference>
<name>A0A9Q0BNT7_9MUSC</name>